<dbReference type="OMA" id="RRCNGCV"/>
<protein>
    <recommendedName>
        <fullName evidence="1">PPM-type phosphatase domain-containing protein</fullName>
    </recommendedName>
</protein>
<dbReference type="PROSITE" id="PS51746">
    <property type="entry name" value="PPM_2"/>
    <property type="match status" value="1"/>
</dbReference>
<dbReference type="CDD" id="cd00143">
    <property type="entry name" value="PP2Cc"/>
    <property type="match status" value="1"/>
</dbReference>
<dbReference type="GeneID" id="17282718"/>
<dbReference type="eggNOG" id="KOG0698">
    <property type="taxonomic scope" value="Eukaryota"/>
</dbReference>
<dbReference type="HOGENOM" id="CLU_013173_6_5_1"/>
<dbReference type="InterPro" id="IPR036457">
    <property type="entry name" value="PPM-type-like_dom_sf"/>
</dbReference>
<dbReference type="SUPFAM" id="SSF81606">
    <property type="entry name" value="PP2C-like"/>
    <property type="match status" value="1"/>
</dbReference>
<evidence type="ECO:0000313" key="3">
    <source>
        <dbReference type="Proteomes" id="UP000013827"/>
    </source>
</evidence>
<reference evidence="3" key="1">
    <citation type="journal article" date="2013" name="Nature">
        <title>Pan genome of the phytoplankton Emiliania underpins its global distribution.</title>
        <authorList>
            <person name="Read B.A."/>
            <person name="Kegel J."/>
            <person name="Klute M.J."/>
            <person name="Kuo A."/>
            <person name="Lefebvre S.C."/>
            <person name="Maumus F."/>
            <person name="Mayer C."/>
            <person name="Miller J."/>
            <person name="Monier A."/>
            <person name="Salamov A."/>
            <person name="Young J."/>
            <person name="Aguilar M."/>
            <person name="Claverie J.M."/>
            <person name="Frickenhaus S."/>
            <person name="Gonzalez K."/>
            <person name="Herman E.K."/>
            <person name="Lin Y.C."/>
            <person name="Napier J."/>
            <person name="Ogata H."/>
            <person name="Sarno A.F."/>
            <person name="Shmutz J."/>
            <person name="Schroeder D."/>
            <person name="de Vargas C."/>
            <person name="Verret F."/>
            <person name="von Dassow P."/>
            <person name="Valentin K."/>
            <person name="Van de Peer Y."/>
            <person name="Wheeler G."/>
            <person name="Dacks J.B."/>
            <person name="Delwiche C.F."/>
            <person name="Dyhrman S.T."/>
            <person name="Glockner G."/>
            <person name="John U."/>
            <person name="Richards T."/>
            <person name="Worden A.Z."/>
            <person name="Zhang X."/>
            <person name="Grigoriev I.V."/>
            <person name="Allen A.E."/>
            <person name="Bidle K."/>
            <person name="Borodovsky M."/>
            <person name="Bowler C."/>
            <person name="Brownlee C."/>
            <person name="Cock J.M."/>
            <person name="Elias M."/>
            <person name="Gladyshev V.N."/>
            <person name="Groth M."/>
            <person name="Guda C."/>
            <person name="Hadaegh A."/>
            <person name="Iglesias-Rodriguez M.D."/>
            <person name="Jenkins J."/>
            <person name="Jones B.M."/>
            <person name="Lawson T."/>
            <person name="Leese F."/>
            <person name="Lindquist E."/>
            <person name="Lobanov A."/>
            <person name="Lomsadze A."/>
            <person name="Malik S.B."/>
            <person name="Marsh M.E."/>
            <person name="Mackinder L."/>
            <person name="Mock T."/>
            <person name="Mueller-Roeber B."/>
            <person name="Pagarete A."/>
            <person name="Parker M."/>
            <person name="Probert I."/>
            <person name="Quesneville H."/>
            <person name="Raines C."/>
            <person name="Rensing S.A."/>
            <person name="Riano-Pachon D.M."/>
            <person name="Richier S."/>
            <person name="Rokitta S."/>
            <person name="Shiraiwa Y."/>
            <person name="Soanes D.M."/>
            <person name="van der Giezen M."/>
            <person name="Wahlund T.M."/>
            <person name="Williams B."/>
            <person name="Wilson W."/>
            <person name="Wolfe G."/>
            <person name="Wurch L.L."/>
        </authorList>
    </citation>
    <scope>NUCLEOTIDE SEQUENCE</scope>
</reference>
<dbReference type="GeneID" id="17279179"/>
<dbReference type="InterPro" id="IPR015655">
    <property type="entry name" value="PP2C"/>
</dbReference>
<evidence type="ECO:0000259" key="1">
    <source>
        <dbReference type="PROSITE" id="PS51746"/>
    </source>
</evidence>
<dbReference type="EnsemblProtists" id="EOD37447">
    <property type="protein sequence ID" value="EOD37447"/>
    <property type="gene ID" value="EMIHUDRAFT_43832"/>
</dbReference>
<dbReference type="KEGG" id="ehx:EMIHUDRAFT_43832"/>
<dbReference type="GO" id="GO:0004722">
    <property type="term" value="F:protein serine/threonine phosphatase activity"/>
    <property type="evidence" value="ECO:0007669"/>
    <property type="project" value="InterPro"/>
</dbReference>
<dbReference type="PANTHER" id="PTHR47992">
    <property type="entry name" value="PROTEIN PHOSPHATASE"/>
    <property type="match status" value="1"/>
</dbReference>
<dbReference type="AlphaFoldDB" id="A0A0D3KDS5"/>
<dbReference type="PaxDb" id="2903-EOD33910"/>
<dbReference type="InterPro" id="IPR001932">
    <property type="entry name" value="PPM-type_phosphatase-like_dom"/>
</dbReference>
<dbReference type="RefSeq" id="XP_005789876.1">
    <property type="nucleotide sequence ID" value="XM_005789819.1"/>
</dbReference>
<dbReference type="KEGG" id="ehx:EMIHUDRAFT_42726"/>
<dbReference type="Proteomes" id="UP000013827">
    <property type="component" value="Unassembled WGS sequence"/>
</dbReference>
<name>A0A0D3KDS5_EMIH1</name>
<sequence>VQKINQDRAIAMWPFAGDNACFVGGVFDGHGRVGEVVSQYVINTLPGVLSAHASLATDPGEALRSAFCEVDRSLAEHCDASVSGTTAVCSIVRGNHIWLANSGDSRAIICRQAPKSNRLVAVDITFDQKPDTPAEMQRILACGGHVTPAGANGSPSRVWHNLRGLAMARSIGDHAAATVGVIAEPEITEHEITDADICMVIASDGVWELVESQEVADLVSEVTDLDPAEICRSIVHKATHMWKVEEGDYRDDITVVVL</sequence>
<evidence type="ECO:0000313" key="2">
    <source>
        <dbReference type="EnsemblProtists" id="EOD33910"/>
    </source>
</evidence>
<keyword evidence="3" id="KW-1185">Reference proteome</keyword>
<dbReference type="Pfam" id="PF00481">
    <property type="entry name" value="PP2C"/>
    <property type="match status" value="1"/>
</dbReference>
<dbReference type="EnsemblProtists" id="EOD33910">
    <property type="protein sequence ID" value="EOD33910"/>
    <property type="gene ID" value="EMIHUDRAFT_42726"/>
</dbReference>
<dbReference type="RefSeq" id="XP_005786339.1">
    <property type="nucleotide sequence ID" value="XM_005786282.1"/>
</dbReference>
<feature type="domain" description="PPM-type phosphatase" evidence="1">
    <location>
        <begin position="1"/>
        <end position="258"/>
    </location>
</feature>
<accession>A0A0D3KDS5</accession>
<dbReference type="SMART" id="SM00332">
    <property type="entry name" value="PP2Cc"/>
    <property type="match status" value="1"/>
</dbReference>
<proteinExistence type="predicted"/>
<reference evidence="2" key="2">
    <citation type="submission" date="2024-10" db="UniProtKB">
        <authorList>
            <consortium name="EnsemblProtists"/>
        </authorList>
    </citation>
    <scope>IDENTIFICATION</scope>
</reference>
<dbReference type="Gene3D" id="3.60.40.10">
    <property type="entry name" value="PPM-type phosphatase domain"/>
    <property type="match status" value="1"/>
</dbReference>
<dbReference type="STRING" id="2903.R1DQV2"/>
<organism evidence="2 3">
    <name type="scientific">Emiliania huxleyi (strain CCMP1516)</name>
    <dbReference type="NCBI Taxonomy" id="280463"/>
    <lineage>
        <taxon>Eukaryota</taxon>
        <taxon>Haptista</taxon>
        <taxon>Haptophyta</taxon>
        <taxon>Prymnesiophyceae</taxon>
        <taxon>Isochrysidales</taxon>
        <taxon>Noelaerhabdaceae</taxon>
        <taxon>Emiliania</taxon>
    </lineage>
</organism>